<dbReference type="Proteomes" id="UP000015241">
    <property type="component" value="Unassembled WGS sequence"/>
</dbReference>
<feature type="compositionally biased region" description="Pro residues" evidence="1">
    <location>
        <begin position="253"/>
        <end position="267"/>
    </location>
</feature>
<dbReference type="OrthoDB" id="10598021at2759"/>
<reference evidence="2 3" key="1">
    <citation type="journal article" date="2012" name="Science">
        <title>The Paleozoic origin of enzymatic lignin decomposition reconstructed from 31 fungal genomes.</title>
        <authorList>
            <person name="Floudas D."/>
            <person name="Binder M."/>
            <person name="Riley R."/>
            <person name="Barry K."/>
            <person name="Blanchette R.A."/>
            <person name="Henrissat B."/>
            <person name="Martinez A.T."/>
            <person name="Otillar R."/>
            <person name="Spatafora J.W."/>
            <person name="Yadav J.S."/>
            <person name="Aerts A."/>
            <person name="Benoit I."/>
            <person name="Boyd A."/>
            <person name="Carlson A."/>
            <person name="Copeland A."/>
            <person name="Coutinho P.M."/>
            <person name="de Vries R.P."/>
            <person name="Ferreira P."/>
            <person name="Findley K."/>
            <person name="Foster B."/>
            <person name="Gaskell J."/>
            <person name="Glotzer D."/>
            <person name="Gorecki P."/>
            <person name="Heitman J."/>
            <person name="Hesse C."/>
            <person name="Hori C."/>
            <person name="Igarashi K."/>
            <person name="Jurgens J.A."/>
            <person name="Kallen N."/>
            <person name="Kersten P."/>
            <person name="Kohler A."/>
            <person name="Kuees U."/>
            <person name="Kumar T.K.A."/>
            <person name="Kuo A."/>
            <person name="LaButti K."/>
            <person name="Larrondo L.F."/>
            <person name="Lindquist E."/>
            <person name="Ling A."/>
            <person name="Lombard V."/>
            <person name="Lucas S."/>
            <person name="Lundell T."/>
            <person name="Martin R."/>
            <person name="McLaughlin D.J."/>
            <person name="Morgenstern I."/>
            <person name="Morin E."/>
            <person name="Murat C."/>
            <person name="Nagy L.G."/>
            <person name="Nolan M."/>
            <person name="Ohm R.A."/>
            <person name="Patyshakuliyeva A."/>
            <person name="Rokas A."/>
            <person name="Ruiz-Duenas F.J."/>
            <person name="Sabat G."/>
            <person name="Salamov A."/>
            <person name="Samejima M."/>
            <person name="Schmutz J."/>
            <person name="Slot J.C."/>
            <person name="St John F."/>
            <person name="Stenlid J."/>
            <person name="Sun H."/>
            <person name="Sun S."/>
            <person name="Syed K."/>
            <person name="Tsang A."/>
            <person name="Wiebenga A."/>
            <person name="Young D."/>
            <person name="Pisabarro A."/>
            <person name="Eastwood D.C."/>
            <person name="Martin F."/>
            <person name="Cullen D."/>
            <person name="Grigoriev I.V."/>
            <person name="Hibbett D.S."/>
        </authorList>
    </citation>
    <scope>NUCLEOTIDE SEQUENCE</scope>
    <source>
        <strain evidence="3">FP-58527</strain>
    </source>
</reference>
<feature type="compositionally biased region" description="Basic and acidic residues" evidence="1">
    <location>
        <begin position="363"/>
        <end position="376"/>
    </location>
</feature>
<accession>S8FD41</accession>
<feature type="compositionally biased region" description="Polar residues" evidence="1">
    <location>
        <begin position="99"/>
        <end position="111"/>
    </location>
</feature>
<dbReference type="EMBL" id="KE504156">
    <property type="protein sequence ID" value="EPS99475.1"/>
    <property type="molecule type" value="Genomic_DNA"/>
</dbReference>
<proteinExistence type="predicted"/>
<keyword evidence="3" id="KW-1185">Reference proteome</keyword>
<feature type="region of interest" description="Disordered" evidence="1">
    <location>
        <begin position="353"/>
        <end position="376"/>
    </location>
</feature>
<evidence type="ECO:0000313" key="3">
    <source>
        <dbReference type="Proteomes" id="UP000015241"/>
    </source>
</evidence>
<organism evidence="2 3">
    <name type="scientific">Fomitopsis schrenkii</name>
    <name type="common">Brown rot fungus</name>
    <dbReference type="NCBI Taxonomy" id="2126942"/>
    <lineage>
        <taxon>Eukaryota</taxon>
        <taxon>Fungi</taxon>
        <taxon>Dikarya</taxon>
        <taxon>Basidiomycota</taxon>
        <taxon>Agaricomycotina</taxon>
        <taxon>Agaricomycetes</taxon>
        <taxon>Polyporales</taxon>
        <taxon>Fomitopsis</taxon>
    </lineage>
</organism>
<dbReference type="HOGENOM" id="CLU_704065_0_0_1"/>
<dbReference type="AlphaFoldDB" id="S8FD41"/>
<evidence type="ECO:0000313" key="2">
    <source>
        <dbReference type="EMBL" id="EPS99475.1"/>
    </source>
</evidence>
<gene>
    <name evidence="2" type="ORF">FOMPIDRAFT_1050511</name>
</gene>
<feature type="compositionally biased region" description="Polar residues" evidence="1">
    <location>
        <begin position="70"/>
        <end position="83"/>
    </location>
</feature>
<feature type="region of interest" description="Disordered" evidence="1">
    <location>
        <begin position="70"/>
        <end position="121"/>
    </location>
</feature>
<feature type="compositionally biased region" description="Basic and acidic residues" evidence="1">
    <location>
        <begin position="88"/>
        <end position="98"/>
    </location>
</feature>
<protein>
    <submittedName>
        <fullName evidence="2">Uncharacterized protein</fullName>
    </submittedName>
</protein>
<sequence>MPFRTISFPQLLKDHGVREDDCPVWGVRWTDAPQNATTTANNPYDTGAIEGCFATSDEAEAEYNDLLKQASNAPVVTKPQQSTKKGKTRADGAGDRQHTGPSTTVNAQEQTGPPPALPSETLLPQPELALQSVFRDPARSDGPGAGIPSHASSWELQDAPHDISALHAQMEVLAWQAPSTFSSLAGALDEVLNDRRLAPSTTTTYAPIMSGATQPVFASTPARYTTYPPRQWTATTSGWELGPYNPTPASTTPAPPPPYTHLPPYVPPSATVSSPQYTPGPFANRQQPTYASTPIPTVSTPYTPIHFGSAQHQGYAPQTSALSAIERTSNYQSGHRAYAHSTRLRVTRPATRVRARRLQPPRQPERTSEPPERRIAPVERRWDTAGLQLALH</sequence>
<evidence type="ECO:0000256" key="1">
    <source>
        <dbReference type="SAM" id="MobiDB-lite"/>
    </source>
</evidence>
<feature type="region of interest" description="Disordered" evidence="1">
    <location>
        <begin position="237"/>
        <end position="274"/>
    </location>
</feature>
<dbReference type="InParanoid" id="S8FD41"/>
<name>S8FD41_FOMSC</name>
<feature type="compositionally biased region" description="Low complexity" evidence="1">
    <location>
        <begin position="243"/>
        <end position="252"/>
    </location>
</feature>